<feature type="transmembrane region" description="Helical" evidence="1">
    <location>
        <begin position="20"/>
        <end position="46"/>
    </location>
</feature>
<proteinExistence type="predicted"/>
<organism evidence="2 3">
    <name type="scientific">Alteromonas lipolytica</name>
    <dbReference type="NCBI Taxonomy" id="1856405"/>
    <lineage>
        <taxon>Bacteria</taxon>
        <taxon>Pseudomonadati</taxon>
        <taxon>Pseudomonadota</taxon>
        <taxon>Gammaproteobacteria</taxon>
        <taxon>Alteromonadales</taxon>
        <taxon>Alteromonadaceae</taxon>
        <taxon>Alteromonas/Salinimonas group</taxon>
        <taxon>Alteromonas</taxon>
    </lineage>
</organism>
<dbReference type="OrthoDB" id="6334575at2"/>
<feature type="transmembrane region" description="Helical" evidence="1">
    <location>
        <begin position="66"/>
        <end position="89"/>
    </location>
</feature>
<comment type="caution">
    <text evidence="2">The sequence shown here is derived from an EMBL/GenBank/DDBJ whole genome shotgun (WGS) entry which is preliminary data.</text>
</comment>
<keyword evidence="3" id="KW-1185">Reference proteome</keyword>
<name>A0A1E8FCT6_9ALTE</name>
<feature type="transmembrane region" description="Helical" evidence="1">
    <location>
        <begin position="137"/>
        <end position="153"/>
    </location>
</feature>
<keyword evidence="1" id="KW-0812">Transmembrane</keyword>
<evidence type="ECO:0000256" key="1">
    <source>
        <dbReference type="SAM" id="Phobius"/>
    </source>
</evidence>
<dbReference type="AlphaFoldDB" id="A0A1E8FCT6"/>
<dbReference type="Proteomes" id="UP000176037">
    <property type="component" value="Unassembled WGS sequence"/>
</dbReference>
<keyword evidence="1" id="KW-1133">Transmembrane helix</keyword>
<accession>A0A1E8FCT6</accession>
<protein>
    <submittedName>
        <fullName evidence="2">Uncharacterized protein</fullName>
    </submittedName>
</protein>
<feature type="transmembrane region" description="Helical" evidence="1">
    <location>
        <begin position="101"/>
        <end position="122"/>
    </location>
</feature>
<evidence type="ECO:0000313" key="3">
    <source>
        <dbReference type="Proteomes" id="UP000176037"/>
    </source>
</evidence>
<reference evidence="2 3" key="1">
    <citation type="submission" date="2016-09" db="EMBL/GenBank/DDBJ databases">
        <title>Alteromonas lipolytica, a new species isolated from sea water.</title>
        <authorList>
            <person name="Wu Y.-H."/>
            <person name="Cheng H."/>
            <person name="Xu X.-W."/>
        </authorList>
    </citation>
    <scope>NUCLEOTIDE SEQUENCE [LARGE SCALE GENOMIC DNA]</scope>
    <source>
        <strain evidence="2 3">JW12</strain>
    </source>
</reference>
<evidence type="ECO:0000313" key="2">
    <source>
        <dbReference type="EMBL" id="OFI33747.1"/>
    </source>
</evidence>
<sequence>MDEKEVVYEVQSDISPVTKVGALLVAWLVTYTIASVSQSQFVLANLESLGVVISGNQWLEHTVLDWWGLLPKYGSAVFVALALALFISGKVGRLFNLKSNWLHPLAGGLVMLLVMLLMQPILNVTLIAGTRSFEGQLWQVIAGLAGGFTYKFLRQDVARWIIQRPRQNALL</sequence>
<dbReference type="EMBL" id="MJIC01000014">
    <property type="protein sequence ID" value="OFI33747.1"/>
    <property type="molecule type" value="Genomic_DNA"/>
</dbReference>
<dbReference type="STRING" id="1856405.BFC17_19415"/>
<dbReference type="RefSeq" id="WP_070176674.1">
    <property type="nucleotide sequence ID" value="NZ_BMJR01000003.1"/>
</dbReference>
<keyword evidence="1" id="KW-0472">Membrane</keyword>
<gene>
    <name evidence="2" type="ORF">BFC17_19415</name>
</gene>